<dbReference type="AlphaFoldDB" id="A0A834GIC8"/>
<gene>
    <name evidence="2" type="ORF">RHSIM_Rhsim09G0015300</name>
</gene>
<proteinExistence type="predicted"/>
<comment type="caution">
    <text evidence="2">The sequence shown here is derived from an EMBL/GenBank/DDBJ whole genome shotgun (WGS) entry which is preliminary data.</text>
</comment>
<sequence length="384" mass="43608">MAFNGEIFEILSWLPAKAIFRCMSVSKSCNESTSEQYFAKIQARNMLQKNDNAFFIQQNSSQKYKGKLELHVLAGEENSCGVPCESLNFMKNLGHLLGSSNGLICCRNTNEFHVGGELFICNPAMRKWLLIPNPGRFEGPNQDLNAVLQCNVGQSDRFPCSYLLMVMAHTEFWSSDLMCKFYIPNEGIWQELGLVNLGARNIKFYIPRMRSTSCPIGFLLYAREVIFCWPYIVAFDPKKGTSRFMKIPKAARKCDFGHPNFKMGLFKWSKGNEESICLVTLSKRVFTTWAMVDYDAGLWIKINKVRALAMGMVEPDPEIAGFTVLNGDSLLIATEKRVYRYCLTGDWRGKRAEKVRENGCGANVFLYPYSNTLRTCGDGMTHFP</sequence>
<evidence type="ECO:0000313" key="3">
    <source>
        <dbReference type="Proteomes" id="UP000626092"/>
    </source>
</evidence>
<reference evidence="2" key="1">
    <citation type="submission" date="2019-11" db="EMBL/GenBank/DDBJ databases">
        <authorList>
            <person name="Liu Y."/>
            <person name="Hou J."/>
            <person name="Li T.-Q."/>
            <person name="Guan C.-H."/>
            <person name="Wu X."/>
            <person name="Wu H.-Z."/>
            <person name="Ling F."/>
            <person name="Zhang R."/>
            <person name="Shi X.-G."/>
            <person name="Ren J.-P."/>
            <person name="Chen E.-F."/>
            <person name="Sun J.-M."/>
        </authorList>
    </citation>
    <scope>NUCLEOTIDE SEQUENCE</scope>
    <source>
        <strain evidence="2">Adult_tree_wgs_1</strain>
        <tissue evidence="2">Leaves</tissue>
    </source>
</reference>
<dbReference type="InterPro" id="IPR036047">
    <property type="entry name" value="F-box-like_dom_sf"/>
</dbReference>
<dbReference type="Proteomes" id="UP000626092">
    <property type="component" value="Unassembled WGS sequence"/>
</dbReference>
<dbReference type="PANTHER" id="PTHR31672:SF13">
    <property type="entry name" value="F-BOX PROTEIN CPR30-LIKE"/>
    <property type="match status" value="1"/>
</dbReference>
<dbReference type="PANTHER" id="PTHR31672">
    <property type="entry name" value="BNACNNG10540D PROTEIN"/>
    <property type="match status" value="1"/>
</dbReference>
<accession>A0A834GIC8</accession>
<organism evidence="2 3">
    <name type="scientific">Rhododendron simsii</name>
    <name type="common">Sims's rhododendron</name>
    <dbReference type="NCBI Taxonomy" id="118357"/>
    <lineage>
        <taxon>Eukaryota</taxon>
        <taxon>Viridiplantae</taxon>
        <taxon>Streptophyta</taxon>
        <taxon>Embryophyta</taxon>
        <taxon>Tracheophyta</taxon>
        <taxon>Spermatophyta</taxon>
        <taxon>Magnoliopsida</taxon>
        <taxon>eudicotyledons</taxon>
        <taxon>Gunneridae</taxon>
        <taxon>Pentapetalae</taxon>
        <taxon>asterids</taxon>
        <taxon>Ericales</taxon>
        <taxon>Ericaceae</taxon>
        <taxon>Ericoideae</taxon>
        <taxon>Rhodoreae</taxon>
        <taxon>Rhododendron</taxon>
    </lineage>
</organism>
<evidence type="ECO:0000313" key="2">
    <source>
        <dbReference type="EMBL" id="KAF7132732.1"/>
    </source>
</evidence>
<name>A0A834GIC8_RHOSS</name>
<dbReference type="OrthoDB" id="1433187at2759"/>
<dbReference type="InterPro" id="IPR050796">
    <property type="entry name" value="SCF_F-box_component"/>
</dbReference>
<protein>
    <recommendedName>
        <fullName evidence="1">F-box domain-containing protein</fullName>
    </recommendedName>
</protein>
<evidence type="ECO:0000259" key="1">
    <source>
        <dbReference type="Pfam" id="PF00646"/>
    </source>
</evidence>
<dbReference type="Pfam" id="PF00646">
    <property type="entry name" value="F-box"/>
    <property type="match status" value="1"/>
</dbReference>
<dbReference type="EMBL" id="WJXA01000009">
    <property type="protein sequence ID" value="KAF7132732.1"/>
    <property type="molecule type" value="Genomic_DNA"/>
</dbReference>
<feature type="domain" description="F-box" evidence="1">
    <location>
        <begin position="8"/>
        <end position="32"/>
    </location>
</feature>
<keyword evidence="3" id="KW-1185">Reference proteome</keyword>
<dbReference type="SUPFAM" id="SSF81383">
    <property type="entry name" value="F-box domain"/>
    <property type="match status" value="1"/>
</dbReference>
<dbReference type="InterPro" id="IPR001810">
    <property type="entry name" value="F-box_dom"/>
</dbReference>